<dbReference type="AlphaFoldDB" id="A0A0R3U734"/>
<evidence type="ECO:0000313" key="4">
    <source>
        <dbReference type="WBParaSite" id="MCU_009097-RA"/>
    </source>
</evidence>
<feature type="region of interest" description="Disordered" evidence="1">
    <location>
        <begin position="395"/>
        <end position="416"/>
    </location>
</feature>
<dbReference type="EMBL" id="UXSR01000455">
    <property type="protein sequence ID" value="VDD76622.1"/>
    <property type="molecule type" value="Genomic_DNA"/>
</dbReference>
<evidence type="ECO:0000313" key="3">
    <source>
        <dbReference type="Proteomes" id="UP000267029"/>
    </source>
</evidence>
<evidence type="ECO:0000313" key="2">
    <source>
        <dbReference type="EMBL" id="VDD76622.1"/>
    </source>
</evidence>
<sequence length="464" mass="52836">MPRARPRSLNIRTPIGDVYGSPLRSVAPHYSSRHGSPPRLRLCRQCSGGYFPVMPSATLYSVPYVVPMMYAPAPAPIATHLPPPIVYEDLIPVSPEPPYPLYETDETDIGEVDDLRTSTEETFSTMQRSTLRRMNTTPSNLIRDFEETKWLSIDDKLNSIQDCTIRRNSWFQRSVELPSGVITRLSCDKLEAEPSENSTMRRTNVQKLRIYGKVRRWSPTLRAIAEQDFNEELILPQNTDLSTVSYKLQTKNIHQYNDSRFNHSLRHHSTSYDVDEEGQPFTENTVVVTGKVLRTATHEVHQPIRTWSKEYKQTVRGTVDLSPEGRVVNPIITTYSEMPEALVDLAPTPDKDTSYALTDDGCQIKIRLDEKVDHGSVQLDVDPREETVKVVFARHSKEDSENGLNEDDQEPTTTTNYDMQVNQTFKLSAKKFDTSKITKKIQGQDLLIFIPFSPHRLQSSDGHA</sequence>
<protein>
    <submittedName>
        <fullName evidence="4">SHSP domain-containing protein</fullName>
    </submittedName>
</protein>
<reference evidence="2 3" key="1">
    <citation type="submission" date="2018-10" db="EMBL/GenBank/DDBJ databases">
        <authorList>
            <consortium name="Pathogen Informatics"/>
        </authorList>
    </citation>
    <scope>NUCLEOTIDE SEQUENCE [LARGE SCALE GENOMIC DNA]</scope>
</reference>
<organism evidence="2 3">
    <name type="scientific">Mesocestoides corti</name>
    <name type="common">Flatworm</name>
    <dbReference type="NCBI Taxonomy" id="53468"/>
    <lineage>
        <taxon>Eukaryota</taxon>
        <taxon>Metazoa</taxon>
        <taxon>Spiralia</taxon>
        <taxon>Lophotrochozoa</taxon>
        <taxon>Platyhelminthes</taxon>
        <taxon>Cestoda</taxon>
        <taxon>Eucestoda</taxon>
        <taxon>Cyclophyllidea</taxon>
        <taxon>Mesocestoididae</taxon>
        <taxon>Mesocestoides</taxon>
    </lineage>
</organism>
<gene>
    <name evidence="2" type="ORF">MCOS_LOCUS2625</name>
</gene>
<accession>A0A0R3U734</accession>
<evidence type="ECO:0000256" key="1">
    <source>
        <dbReference type="SAM" id="MobiDB-lite"/>
    </source>
</evidence>
<dbReference type="Proteomes" id="UP000267029">
    <property type="component" value="Unassembled WGS sequence"/>
</dbReference>
<reference evidence="4" key="2">
    <citation type="submission" date="2019-11" db="UniProtKB">
        <authorList>
            <consortium name="WormBaseParasite"/>
        </authorList>
    </citation>
    <scope>IDENTIFICATION</scope>
</reference>
<dbReference type="OrthoDB" id="6248820at2759"/>
<name>A0A0R3U734_MESCO</name>
<keyword evidence="3" id="KW-1185">Reference proteome</keyword>
<proteinExistence type="predicted"/>
<dbReference type="WBParaSite" id="MCU_009097-RA">
    <property type="protein sequence ID" value="MCU_009097-RA"/>
    <property type="gene ID" value="MCU_009097"/>
</dbReference>